<dbReference type="EMBL" id="CAJNIZ010046449">
    <property type="protein sequence ID" value="CAE7748813.1"/>
    <property type="molecule type" value="Genomic_DNA"/>
</dbReference>
<dbReference type="Gene3D" id="3.30.710.10">
    <property type="entry name" value="Potassium Channel Kv1.1, Chain A"/>
    <property type="match status" value="1"/>
</dbReference>
<protein>
    <submittedName>
        <fullName evidence="3">SHKBP1 protein</fullName>
    </submittedName>
</protein>
<feature type="coiled-coil region" evidence="1">
    <location>
        <begin position="35"/>
        <end position="69"/>
    </location>
</feature>
<reference evidence="3" key="1">
    <citation type="submission" date="2021-02" db="EMBL/GenBank/DDBJ databases">
        <authorList>
            <person name="Dougan E. K."/>
            <person name="Rhodes N."/>
            <person name="Thang M."/>
            <person name="Chan C."/>
        </authorList>
    </citation>
    <scope>NUCLEOTIDE SEQUENCE</scope>
</reference>
<dbReference type="InterPro" id="IPR045068">
    <property type="entry name" value="BACURD1-3"/>
</dbReference>
<dbReference type="SUPFAM" id="SSF54695">
    <property type="entry name" value="POZ domain"/>
    <property type="match status" value="1"/>
</dbReference>
<evidence type="ECO:0000313" key="4">
    <source>
        <dbReference type="Proteomes" id="UP000649617"/>
    </source>
</evidence>
<keyword evidence="4" id="KW-1185">Reference proteome</keyword>
<gene>
    <name evidence="3" type="primary">SHKBP1</name>
    <name evidence="3" type="ORF">SPIL2461_LOCUS21653</name>
</gene>
<dbReference type="OrthoDB" id="2414723at2759"/>
<organism evidence="3 4">
    <name type="scientific">Symbiodinium pilosum</name>
    <name type="common">Dinoflagellate</name>
    <dbReference type="NCBI Taxonomy" id="2952"/>
    <lineage>
        <taxon>Eukaryota</taxon>
        <taxon>Sar</taxon>
        <taxon>Alveolata</taxon>
        <taxon>Dinophyceae</taxon>
        <taxon>Suessiales</taxon>
        <taxon>Symbiodiniaceae</taxon>
        <taxon>Symbiodinium</taxon>
    </lineage>
</organism>
<evidence type="ECO:0000259" key="2">
    <source>
        <dbReference type="Pfam" id="PF02214"/>
    </source>
</evidence>
<accession>A0A812XTY2</accession>
<dbReference type="Proteomes" id="UP000649617">
    <property type="component" value="Unassembled WGS sequence"/>
</dbReference>
<evidence type="ECO:0000256" key="1">
    <source>
        <dbReference type="SAM" id="Coils"/>
    </source>
</evidence>
<keyword evidence="1" id="KW-0175">Coiled coil</keyword>
<proteinExistence type="predicted"/>
<comment type="caution">
    <text evidence="3">The sequence shown here is derived from an EMBL/GenBank/DDBJ whole genome shotgun (WGS) entry which is preliminary data.</text>
</comment>
<dbReference type="Pfam" id="PF02214">
    <property type="entry name" value="BTB_2"/>
    <property type="match status" value="1"/>
</dbReference>
<dbReference type="PANTHER" id="PTHR11145">
    <property type="entry name" value="BTB/POZ DOMAIN-CONTAINING ADAPTER FOR CUL3-MEDIATED RHOA DEGRADATION PROTEIN FAMILY MEMBER"/>
    <property type="match status" value="1"/>
</dbReference>
<dbReference type="InterPro" id="IPR003131">
    <property type="entry name" value="T1-type_BTB"/>
</dbReference>
<name>A0A812XTY2_SYMPI</name>
<dbReference type="AlphaFoldDB" id="A0A812XTY2"/>
<sequence length="390" mass="43558">MTLDSFLEQRVQQLVEEALRCRSSGSTGPEVQKQLDDLRSQVSLQSKEIAQLRERLDAAESLVKTLDNEGRRTRATQPRKTCGDNSVSEAGKELQGKVTLKVGSQKFHTSAETLKIFPESWFALLASGRVPQKVEEDGSIFVDASSKTFPHVLEYLRCGGKSFTINGIPPAARDELLRQAQYFMLDGLERMLRGVHVYASHDMTLEDHGALLQGRKHSAATLDVPDPNNFQISLSFKNGKAYSPSTSVLIGVAPIDALLDCTWESRHIGPRKLTVPPVADAGLFVRVASESLEVLNTSAQYDVRHYRYQLSSGSRVETVKVCFERTTEICKIAFRVMYYAAEPCKWNTLQSTLTTRSWDVTTADFGLTSQADYRPVLFFDEPGWLKIEKA</sequence>
<dbReference type="InterPro" id="IPR011333">
    <property type="entry name" value="SKP1/BTB/POZ_sf"/>
</dbReference>
<dbReference type="PANTHER" id="PTHR11145:SF8">
    <property type="entry name" value="RE57120P"/>
    <property type="match status" value="1"/>
</dbReference>
<dbReference type="GO" id="GO:0051260">
    <property type="term" value="P:protein homooligomerization"/>
    <property type="evidence" value="ECO:0007669"/>
    <property type="project" value="InterPro"/>
</dbReference>
<evidence type="ECO:0000313" key="3">
    <source>
        <dbReference type="EMBL" id="CAE7748813.1"/>
    </source>
</evidence>
<feature type="domain" description="Potassium channel tetramerisation-type BTB" evidence="2">
    <location>
        <begin position="98"/>
        <end position="188"/>
    </location>
</feature>